<dbReference type="Gene3D" id="3.30.160.60">
    <property type="entry name" value="Classic Zinc Finger"/>
    <property type="match status" value="2"/>
</dbReference>
<reference evidence="10" key="1">
    <citation type="submission" date="2016-04" db="EMBL/GenBank/DDBJ databases">
        <authorList>
            <person name="Evans L.H."/>
            <person name="Alamgir A."/>
            <person name="Owens N."/>
            <person name="Weber N.D."/>
            <person name="Virtaneva K."/>
            <person name="Barbian K."/>
            <person name="Babar A."/>
            <person name="Rosenke K."/>
        </authorList>
    </citation>
    <scope>NUCLEOTIDE SEQUENCE [LARGE SCALE GENOMIC DNA]</scope>
    <source>
        <strain evidence="10">CBS 101.48</strain>
    </source>
</reference>
<feature type="domain" description="C2H2-type" evidence="9">
    <location>
        <begin position="312"/>
        <end position="336"/>
    </location>
</feature>
<evidence type="ECO:0000256" key="4">
    <source>
        <dbReference type="ARBA" id="ARBA00022771"/>
    </source>
</evidence>
<dbReference type="SMART" id="SM00355">
    <property type="entry name" value="ZnF_C2H2"/>
    <property type="match status" value="2"/>
</dbReference>
<gene>
    <name evidence="10" type="primary">ABSGL_07255.1 scaffold 8717</name>
</gene>
<dbReference type="PROSITE" id="PS00028">
    <property type="entry name" value="ZINC_FINGER_C2H2_1"/>
    <property type="match status" value="2"/>
</dbReference>
<feature type="region of interest" description="Disordered" evidence="8">
    <location>
        <begin position="344"/>
        <end position="367"/>
    </location>
</feature>
<feature type="compositionally biased region" description="Polar residues" evidence="8">
    <location>
        <begin position="244"/>
        <end position="257"/>
    </location>
</feature>
<keyword evidence="4 7" id="KW-0863">Zinc-finger</keyword>
<dbReference type="AlphaFoldDB" id="A0A168NZR7"/>
<name>A0A168NZR7_ABSGL</name>
<evidence type="ECO:0000256" key="1">
    <source>
        <dbReference type="ARBA" id="ARBA00004123"/>
    </source>
</evidence>
<evidence type="ECO:0000256" key="8">
    <source>
        <dbReference type="SAM" id="MobiDB-lite"/>
    </source>
</evidence>
<evidence type="ECO:0000256" key="2">
    <source>
        <dbReference type="ARBA" id="ARBA00022723"/>
    </source>
</evidence>
<dbReference type="PROSITE" id="PS50157">
    <property type="entry name" value="ZINC_FINGER_C2H2_2"/>
    <property type="match status" value="2"/>
</dbReference>
<dbReference type="PANTHER" id="PTHR16515:SF49">
    <property type="entry name" value="GASTRULA ZINC FINGER PROTEIN XLCGF49.1-LIKE-RELATED"/>
    <property type="match status" value="1"/>
</dbReference>
<dbReference type="PANTHER" id="PTHR16515">
    <property type="entry name" value="PR DOMAIN ZINC FINGER PROTEIN"/>
    <property type="match status" value="1"/>
</dbReference>
<keyword evidence="3" id="KW-0677">Repeat</keyword>
<keyword evidence="2" id="KW-0479">Metal-binding</keyword>
<keyword evidence="5" id="KW-0862">Zinc</keyword>
<evidence type="ECO:0000259" key="9">
    <source>
        <dbReference type="PROSITE" id="PS50157"/>
    </source>
</evidence>
<keyword evidence="11" id="KW-1185">Reference proteome</keyword>
<dbReference type="GO" id="GO:0008270">
    <property type="term" value="F:zinc ion binding"/>
    <property type="evidence" value="ECO:0007669"/>
    <property type="project" value="UniProtKB-KW"/>
</dbReference>
<feature type="region of interest" description="Disordered" evidence="8">
    <location>
        <begin position="56"/>
        <end position="106"/>
    </location>
</feature>
<dbReference type="SUPFAM" id="SSF57667">
    <property type="entry name" value="beta-beta-alpha zinc fingers"/>
    <property type="match status" value="1"/>
</dbReference>
<feature type="compositionally biased region" description="Low complexity" evidence="8">
    <location>
        <begin position="263"/>
        <end position="274"/>
    </location>
</feature>
<dbReference type="OrthoDB" id="6077919at2759"/>
<feature type="compositionally biased region" description="Low complexity" evidence="8">
    <location>
        <begin position="196"/>
        <end position="210"/>
    </location>
</feature>
<evidence type="ECO:0000256" key="5">
    <source>
        <dbReference type="ARBA" id="ARBA00022833"/>
    </source>
</evidence>
<feature type="compositionally biased region" description="Low complexity" evidence="8">
    <location>
        <begin position="71"/>
        <end position="98"/>
    </location>
</feature>
<proteinExistence type="predicted"/>
<feature type="compositionally biased region" description="Basic and acidic residues" evidence="8">
    <location>
        <begin position="218"/>
        <end position="230"/>
    </location>
</feature>
<dbReference type="EMBL" id="LT553527">
    <property type="protein sequence ID" value="SAM01514.1"/>
    <property type="molecule type" value="Genomic_DNA"/>
</dbReference>
<sequence length="367" mass="40346">MSSAKPTLPSIKLMLEGAGIQSTIPFDTGRTNKPGASYHRRHASDVVGHLENLTLSTPTPLEPNASSNRLTATPSSQSTATTTVTAAATTTAASHSNSIPNWPSPFRPTPLYQHPYHHHRSARNLHSRSYSDYTHPYLTTPPTPAAPTASHHGYLTPQHRRTVSTSTLDSMIHHQHQHAHRPAFDSYTPPPPALYPSHSTSTLSQSPTLSIRTPSSVDDQHQHPPHHLFDTDEDDVCDDDNHSHGSSNKNTSRSGTTMRMAGSSPSSSPATATTDDNGTINNKYQCPYCQKGFSRPSSLRIHTYSHTGEKPFTCPEPNCDRAFSVQSNMRRHIRVHKLNGKHLKMRRSPPPIKPLAAKPSWMPLPSH</sequence>
<keyword evidence="6" id="KW-0539">Nucleus</keyword>
<dbReference type="Pfam" id="PF00096">
    <property type="entry name" value="zf-C2H2"/>
    <property type="match status" value="2"/>
</dbReference>
<dbReference type="InterPro" id="IPR050331">
    <property type="entry name" value="Zinc_finger"/>
</dbReference>
<evidence type="ECO:0000256" key="3">
    <source>
        <dbReference type="ARBA" id="ARBA00022737"/>
    </source>
</evidence>
<evidence type="ECO:0000313" key="10">
    <source>
        <dbReference type="EMBL" id="SAM01514.1"/>
    </source>
</evidence>
<evidence type="ECO:0000256" key="6">
    <source>
        <dbReference type="ARBA" id="ARBA00023242"/>
    </source>
</evidence>
<dbReference type="FunFam" id="3.30.160.60:FF:000110">
    <property type="entry name" value="Zinc finger protein-like"/>
    <property type="match status" value="1"/>
</dbReference>
<protein>
    <recommendedName>
        <fullName evidence="9">C2H2-type domain-containing protein</fullName>
    </recommendedName>
</protein>
<comment type="subcellular location">
    <subcellularLocation>
        <location evidence="1">Nucleus</location>
    </subcellularLocation>
</comment>
<feature type="region of interest" description="Disordered" evidence="8">
    <location>
        <begin position="170"/>
        <end position="278"/>
    </location>
</feature>
<evidence type="ECO:0000256" key="7">
    <source>
        <dbReference type="PROSITE-ProRule" id="PRU00042"/>
    </source>
</evidence>
<dbReference type="GO" id="GO:0010468">
    <property type="term" value="P:regulation of gene expression"/>
    <property type="evidence" value="ECO:0007669"/>
    <property type="project" value="TreeGrafter"/>
</dbReference>
<dbReference type="InParanoid" id="A0A168NZR7"/>
<dbReference type="STRING" id="4829.A0A168NZR7"/>
<dbReference type="OMA" id="TINNKYQ"/>
<organism evidence="10">
    <name type="scientific">Absidia glauca</name>
    <name type="common">Pin mould</name>
    <dbReference type="NCBI Taxonomy" id="4829"/>
    <lineage>
        <taxon>Eukaryota</taxon>
        <taxon>Fungi</taxon>
        <taxon>Fungi incertae sedis</taxon>
        <taxon>Mucoromycota</taxon>
        <taxon>Mucoromycotina</taxon>
        <taxon>Mucoromycetes</taxon>
        <taxon>Mucorales</taxon>
        <taxon>Cunninghamellaceae</taxon>
        <taxon>Absidia</taxon>
    </lineage>
</organism>
<evidence type="ECO:0000313" key="11">
    <source>
        <dbReference type="Proteomes" id="UP000078561"/>
    </source>
</evidence>
<feature type="compositionally biased region" description="Polar residues" evidence="8">
    <location>
        <begin position="56"/>
        <end position="70"/>
    </location>
</feature>
<feature type="domain" description="C2H2-type" evidence="9">
    <location>
        <begin position="284"/>
        <end position="311"/>
    </location>
</feature>
<accession>A0A168NZR7</accession>
<dbReference type="GO" id="GO:0005634">
    <property type="term" value="C:nucleus"/>
    <property type="evidence" value="ECO:0007669"/>
    <property type="project" value="UniProtKB-SubCell"/>
</dbReference>
<dbReference type="InterPro" id="IPR013087">
    <property type="entry name" value="Znf_C2H2_type"/>
</dbReference>
<dbReference type="Proteomes" id="UP000078561">
    <property type="component" value="Unassembled WGS sequence"/>
</dbReference>
<dbReference type="InterPro" id="IPR036236">
    <property type="entry name" value="Znf_C2H2_sf"/>
</dbReference>